<dbReference type="GO" id="GO:0005886">
    <property type="term" value="C:plasma membrane"/>
    <property type="evidence" value="ECO:0007669"/>
    <property type="project" value="UniProtKB-SubCell"/>
</dbReference>
<reference evidence="11" key="1">
    <citation type="submission" date="2016-06" db="EMBL/GenBank/DDBJ databases">
        <authorList>
            <person name="Varghese N."/>
            <person name="Submissions Spin"/>
        </authorList>
    </citation>
    <scope>NUCLEOTIDE SEQUENCE [LARGE SCALE GENOMIC DNA]</scope>
    <source>
        <strain evidence="11">DSM 44815</strain>
    </source>
</reference>
<keyword evidence="5 7" id="KW-1133">Transmembrane helix</keyword>
<feature type="transmembrane region" description="Helical" evidence="7">
    <location>
        <begin position="219"/>
        <end position="241"/>
    </location>
</feature>
<keyword evidence="6 7" id="KW-0472">Membrane</keyword>
<dbReference type="PROSITE" id="PS50928">
    <property type="entry name" value="ABC_TM1"/>
    <property type="match status" value="1"/>
</dbReference>
<accession>A0A1A8ZJA6</accession>
<evidence type="ECO:0000256" key="6">
    <source>
        <dbReference type="ARBA" id="ARBA00023136"/>
    </source>
</evidence>
<dbReference type="InterPro" id="IPR000515">
    <property type="entry name" value="MetI-like"/>
</dbReference>
<gene>
    <name evidence="10" type="ORF">GA0070611_2508</name>
</gene>
<feature type="transmembrane region" description="Helical" evidence="7">
    <location>
        <begin position="100"/>
        <end position="124"/>
    </location>
</feature>
<keyword evidence="4 7" id="KW-0812">Transmembrane</keyword>
<dbReference type="EMBL" id="LT594323">
    <property type="protein sequence ID" value="SBT43928.1"/>
    <property type="molecule type" value="Genomic_DNA"/>
</dbReference>
<evidence type="ECO:0000313" key="11">
    <source>
        <dbReference type="Proteomes" id="UP000199385"/>
    </source>
</evidence>
<dbReference type="PANTHER" id="PTHR43744">
    <property type="entry name" value="ABC TRANSPORTER PERMEASE PROTEIN MG189-RELATED-RELATED"/>
    <property type="match status" value="1"/>
</dbReference>
<evidence type="ECO:0000256" key="2">
    <source>
        <dbReference type="ARBA" id="ARBA00022448"/>
    </source>
</evidence>
<dbReference type="GO" id="GO:0055085">
    <property type="term" value="P:transmembrane transport"/>
    <property type="evidence" value="ECO:0007669"/>
    <property type="project" value="InterPro"/>
</dbReference>
<dbReference type="PATRIC" id="fig|261654.4.peg.2546"/>
<dbReference type="PANTHER" id="PTHR43744:SF12">
    <property type="entry name" value="ABC TRANSPORTER PERMEASE PROTEIN MG189-RELATED"/>
    <property type="match status" value="1"/>
</dbReference>
<sequence>MSTVTHSSGRTRPDATPPAGPDAGRRARPTGTGLGGRIFNGFSHLFLAVWAIMVIYPLLWVVMSALKTDSEVIREPLSLFPRSLQWDNFARAWTAGIDSFFLNTLLVLVFSVTLTMLLGSMAAYALARFEFRGNRLIYWMFLSGLTLPIYLAAVPLFKGVYNTGVSLPLLGPNKHLMLILVYVAWSLSFTIFFMHSFFRTLPDSIAEAAQVDGASHSRTFFSVMLPMAKPGLISIGIFNVLGQWNQWYLPTLLMQSVAGEPKHQVIAQGLIELSVNQGYKSDWSGLFAGVTMAMLPVLIVYVVFQRQVQSGLTAGVGK</sequence>
<dbReference type="RefSeq" id="WP_091662895.1">
    <property type="nucleotide sequence ID" value="NZ_LT594323.1"/>
</dbReference>
<dbReference type="SUPFAM" id="SSF161098">
    <property type="entry name" value="MetI-like"/>
    <property type="match status" value="1"/>
</dbReference>
<feature type="transmembrane region" description="Helical" evidence="7">
    <location>
        <begin position="177"/>
        <end position="198"/>
    </location>
</feature>
<keyword evidence="2 7" id="KW-0813">Transport</keyword>
<dbReference type="STRING" id="261654.GA0070611_2508"/>
<dbReference type="Pfam" id="PF00528">
    <property type="entry name" value="BPD_transp_1"/>
    <property type="match status" value="1"/>
</dbReference>
<dbReference type="AlphaFoldDB" id="A0A1A8ZJA6"/>
<feature type="transmembrane region" description="Helical" evidence="7">
    <location>
        <begin position="45"/>
        <end position="66"/>
    </location>
</feature>
<dbReference type="OrthoDB" id="61122at2"/>
<organism evidence="10 11">
    <name type="scientific">Micromonospora auratinigra</name>
    <dbReference type="NCBI Taxonomy" id="261654"/>
    <lineage>
        <taxon>Bacteria</taxon>
        <taxon>Bacillati</taxon>
        <taxon>Actinomycetota</taxon>
        <taxon>Actinomycetes</taxon>
        <taxon>Micromonosporales</taxon>
        <taxon>Micromonosporaceae</taxon>
        <taxon>Micromonospora</taxon>
    </lineage>
</organism>
<dbReference type="Proteomes" id="UP000199385">
    <property type="component" value="Chromosome I"/>
</dbReference>
<protein>
    <submittedName>
        <fullName evidence="10">Carbohydrate ABC transporter membrane protein 2, CUT1 family (TC 3.A.1.1.-)</fullName>
    </submittedName>
</protein>
<evidence type="ECO:0000256" key="3">
    <source>
        <dbReference type="ARBA" id="ARBA00022475"/>
    </source>
</evidence>
<evidence type="ECO:0000256" key="7">
    <source>
        <dbReference type="RuleBase" id="RU363032"/>
    </source>
</evidence>
<evidence type="ECO:0000256" key="1">
    <source>
        <dbReference type="ARBA" id="ARBA00004651"/>
    </source>
</evidence>
<feature type="region of interest" description="Disordered" evidence="8">
    <location>
        <begin position="1"/>
        <end position="27"/>
    </location>
</feature>
<keyword evidence="3" id="KW-1003">Cell membrane</keyword>
<comment type="similarity">
    <text evidence="7">Belongs to the binding-protein-dependent transport system permease family.</text>
</comment>
<feature type="transmembrane region" description="Helical" evidence="7">
    <location>
        <begin position="283"/>
        <end position="304"/>
    </location>
</feature>
<evidence type="ECO:0000313" key="10">
    <source>
        <dbReference type="EMBL" id="SBT43928.1"/>
    </source>
</evidence>
<feature type="domain" description="ABC transmembrane type-1" evidence="9">
    <location>
        <begin position="101"/>
        <end position="304"/>
    </location>
</feature>
<name>A0A1A8ZJA6_9ACTN</name>
<comment type="subcellular location">
    <subcellularLocation>
        <location evidence="1 7">Cell membrane</location>
        <topology evidence="1 7">Multi-pass membrane protein</topology>
    </subcellularLocation>
</comment>
<proteinExistence type="inferred from homology"/>
<dbReference type="Gene3D" id="1.10.3720.10">
    <property type="entry name" value="MetI-like"/>
    <property type="match status" value="1"/>
</dbReference>
<dbReference type="CDD" id="cd06261">
    <property type="entry name" value="TM_PBP2"/>
    <property type="match status" value="1"/>
</dbReference>
<evidence type="ECO:0000256" key="5">
    <source>
        <dbReference type="ARBA" id="ARBA00022989"/>
    </source>
</evidence>
<evidence type="ECO:0000256" key="8">
    <source>
        <dbReference type="SAM" id="MobiDB-lite"/>
    </source>
</evidence>
<dbReference type="InterPro" id="IPR035906">
    <property type="entry name" value="MetI-like_sf"/>
</dbReference>
<evidence type="ECO:0000256" key="4">
    <source>
        <dbReference type="ARBA" id="ARBA00022692"/>
    </source>
</evidence>
<keyword evidence="11" id="KW-1185">Reference proteome</keyword>
<evidence type="ECO:0000259" key="9">
    <source>
        <dbReference type="PROSITE" id="PS50928"/>
    </source>
</evidence>
<feature type="transmembrane region" description="Helical" evidence="7">
    <location>
        <begin position="136"/>
        <end position="157"/>
    </location>
</feature>